<feature type="region of interest" description="Disordered" evidence="1">
    <location>
        <begin position="77"/>
        <end position="122"/>
    </location>
</feature>
<evidence type="ECO:0000313" key="2">
    <source>
        <dbReference type="EMBL" id="KMP00083.1"/>
    </source>
</evidence>
<dbReference type="EMBL" id="DS028093">
    <property type="protein sequence ID" value="KMP00083.1"/>
    <property type="molecule type" value="Genomic_DNA"/>
</dbReference>
<feature type="compositionally biased region" description="Basic and acidic residues" evidence="1">
    <location>
        <begin position="22"/>
        <end position="31"/>
    </location>
</feature>
<feature type="region of interest" description="Disordered" evidence="1">
    <location>
        <begin position="1"/>
        <end position="55"/>
    </location>
</feature>
<sequence>MGGEGGAPQEKCGFLGGRRRADRGQQGELRLDPAAPTPSKGKKQQNGLDRRHFSSPLARIAASHGPALATDAAANLRSKQPMIRDREPTAHLQRHAPPGPSAALQKGRRKKKRAAGKAKKKVSLEQNLLGHGTRLTTAIPVDSSHSKMRLRSWAFVTSDV</sequence>
<dbReference type="Proteomes" id="UP000054565">
    <property type="component" value="Unassembled WGS sequence"/>
</dbReference>
<accession>A0A0J6Y0K7</accession>
<feature type="compositionally biased region" description="Basic residues" evidence="1">
    <location>
        <begin position="106"/>
        <end position="121"/>
    </location>
</feature>
<proteinExistence type="predicted"/>
<dbReference type="AlphaFoldDB" id="A0A0J6Y0K7"/>
<protein>
    <submittedName>
        <fullName evidence="2">Uncharacterized protein</fullName>
    </submittedName>
</protein>
<name>A0A0J6Y0K7_COCIT</name>
<reference evidence="3" key="1">
    <citation type="journal article" date="2010" name="Genome Res.">
        <title>Population genomic sequencing of Coccidioides fungi reveals recent hybridization and transposon control.</title>
        <authorList>
            <person name="Neafsey D.E."/>
            <person name="Barker B.M."/>
            <person name="Sharpton T.J."/>
            <person name="Stajich J.E."/>
            <person name="Park D.J."/>
            <person name="Whiston E."/>
            <person name="Hung C.-Y."/>
            <person name="McMahan C."/>
            <person name="White J."/>
            <person name="Sykes S."/>
            <person name="Heiman D."/>
            <person name="Young S."/>
            <person name="Zeng Q."/>
            <person name="Abouelleil A."/>
            <person name="Aftuck L."/>
            <person name="Bessette D."/>
            <person name="Brown A."/>
            <person name="FitzGerald M."/>
            <person name="Lui A."/>
            <person name="Macdonald J.P."/>
            <person name="Priest M."/>
            <person name="Orbach M.J."/>
            <person name="Galgiani J.N."/>
            <person name="Kirkland T.N."/>
            <person name="Cole G.T."/>
            <person name="Birren B.W."/>
            <person name="Henn M.R."/>
            <person name="Taylor J.W."/>
            <person name="Rounsley S.D."/>
        </authorList>
    </citation>
    <scope>NUCLEOTIDE SEQUENCE [LARGE SCALE GENOMIC DNA]</scope>
    <source>
        <strain evidence="3">RMSCC 2394</strain>
    </source>
</reference>
<evidence type="ECO:0000256" key="1">
    <source>
        <dbReference type="SAM" id="MobiDB-lite"/>
    </source>
</evidence>
<evidence type="ECO:0000313" key="3">
    <source>
        <dbReference type="Proteomes" id="UP000054565"/>
    </source>
</evidence>
<organism evidence="2 3">
    <name type="scientific">Coccidioides immitis RMSCC 2394</name>
    <dbReference type="NCBI Taxonomy" id="404692"/>
    <lineage>
        <taxon>Eukaryota</taxon>
        <taxon>Fungi</taxon>
        <taxon>Dikarya</taxon>
        <taxon>Ascomycota</taxon>
        <taxon>Pezizomycotina</taxon>
        <taxon>Eurotiomycetes</taxon>
        <taxon>Eurotiomycetidae</taxon>
        <taxon>Onygenales</taxon>
        <taxon>Onygenaceae</taxon>
        <taxon>Coccidioides</taxon>
    </lineage>
</organism>
<gene>
    <name evidence="2" type="ORF">CIRG_00225</name>
</gene>